<organism evidence="19 20">
    <name type="scientific">Pocillopora meandrina</name>
    <dbReference type="NCBI Taxonomy" id="46732"/>
    <lineage>
        <taxon>Eukaryota</taxon>
        <taxon>Metazoa</taxon>
        <taxon>Cnidaria</taxon>
        <taxon>Anthozoa</taxon>
        <taxon>Hexacorallia</taxon>
        <taxon>Scleractinia</taxon>
        <taxon>Astrocoeniina</taxon>
        <taxon>Pocilloporidae</taxon>
        <taxon>Pocillopora</taxon>
    </lineage>
</organism>
<dbReference type="SMART" id="SM00607">
    <property type="entry name" value="FTP"/>
    <property type="match status" value="2"/>
</dbReference>
<protein>
    <recommendedName>
        <fullName evidence="2">receptor protein-tyrosine kinase</fullName>
        <ecNumber evidence="2">2.7.10.1</ecNumber>
    </recommendedName>
</protein>
<dbReference type="SMART" id="SM00231">
    <property type="entry name" value="FA58C"/>
    <property type="match status" value="1"/>
</dbReference>
<proteinExistence type="predicted"/>
<dbReference type="InterPro" id="IPR008979">
    <property type="entry name" value="Galactose-bd-like_sf"/>
</dbReference>
<evidence type="ECO:0000256" key="3">
    <source>
        <dbReference type="ARBA" id="ARBA00022679"/>
    </source>
</evidence>
<dbReference type="InterPro" id="IPR013783">
    <property type="entry name" value="Ig-like_fold"/>
</dbReference>
<dbReference type="InterPro" id="IPR006585">
    <property type="entry name" value="FTP1"/>
</dbReference>
<dbReference type="InterPro" id="IPR050122">
    <property type="entry name" value="RTK"/>
</dbReference>
<keyword evidence="5" id="KW-0479">Metal-binding</keyword>
<feature type="domain" description="F5/8 type C" evidence="17">
    <location>
        <begin position="51"/>
        <end position="146"/>
    </location>
</feature>
<dbReference type="InterPro" id="IPR000421">
    <property type="entry name" value="FA58C"/>
</dbReference>
<feature type="region of interest" description="Disordered" evidence="14">
    <location>
        <begin position="1178"/>
        <end position="1200"/>
    </location>
</feature>
<keyword evidence="10 15" id="KW-0472">Membrane</keyword>
<evidence type="ECO:0000256" key="4">
    <source>
        <dbReference type="ARBA" id="ARBA00022692"/>
    </source>
</evidence>
<keyword evidence="11" id="KW-1015">Disulfide bond</keyword>
<comment type="caution">
    <text evidence="19">The sequence shown here is derived from an EMBL/GenBank/DDBJ whole genome shotgun (WGS) entry which is preliminary data.</text>
</comment>
<evidence type="ECO:0000259" key="17">
    <source>
        <dbReference type="PROSITE" id="PS50022"/>
    </source>
</evidence>
<keyword evidence="20" id="KW-1185">Reference proteome</keyword>
<dbReference type="InterPro" id="IPR020635">
    <property type="entry name" value="Tyr_kinase_cat_dom"/>
</dbReference>
<evidence type="ECO:0000256" key="10">
    <source>
        <dbReference type="ARBA" id="ARBA00023136"/>
    </source>
</evidence>
<dbReference type="SUPFAM" id="SSF49785">
    <property type="entry name" value="Galactose-binding domain-like"/>
    <property type="match status" value="5"/>
</dbReference>
<keyword evidence="8" id="KW-0106">Calcium</keyword>
<dbReference type="PANTHER" id="PTHR24416">
    <property type="entry name" value="TYROSINE-PROTEIN KINASE RECEPTOR"/>
    <property type="match status" value="1"/>
</dbReference>
<keyword evidence="9 15" id="KW-1133">Transmembrane helix</keyword>
<comment type="subcellular location">
    <subcellularLocation>
        <location evidence="1">Membrane</location>
        <topology evidence="1">Single-pass type I membrane protein</topology>
    </subcellularLocation>
</comment>
<dbReference type="PANTHER" id="PTHR24416:SF583">
    <property type="entry name" value="RECEPTOR PROTEIN-TYROSINE KINASE"/>
    <property type="match status" value="1"/>
</dbReference>
<keyword evidence="6" id="KW-0677">Repeat</keyword>
<dbReference type="PROSITE" id="PS01285">
    <property type="entry name" value="FA58C_1"/>
    <property type="match status" value="2"/>
</dbReference>
<gene>
    <name evidence="19" type="ORF">PMEA_00011002</name>
</gene>
<sequence length="1421" mass="161990">MEFQRKGSSLIIDQHKLPLPVYARYFRFHPTQRHKHNCLRVEIYKEKIPFCQHMELGVANGYILDRDISSSSVLNTNTPAKNGRLNYTGRSSWCAATNDSQPYLQFDFEKLYIICAVSTQGNSQGDQWVKKYTLQSSNDGTTWTDYHEAGILKVCQFRDRNTKLLFSTLGNVIIILHCSENLAQEKPTDQSSLHDFQYASIAVNGEKLNIHCTHTRASTKPWWKVDLEQVVPVSEVFILNRGDCCGERLNGAEIRVGNETTEEGAKNSFCAGGLSIPTGRGNFIRCHMTLYGRHLFIRLPGSSKILTLCKVEVYSTVVSNLAWHKSANQSSTWHQNHMADKAIDEDIFSCAETRFQQNPWWRVDLGVSQIISMVILNYRLPRNSKMEEFQVWIDYDGVKKGSSHLRCRGQRTYEDTVNGPRLTVYCLPKLVGKFVYIVIQAPGVRKLAICEVQVYSEKQTSTACQAQAVEVANPYFFSDKSFSASSSRGDNKPYKARLKSSSGAWSPSNAENADDYLEINLGDVYFICAVATQGHPNEDAWTKSYELYLFLEYWIRYKENNTKKIFRGNSHRDEIVQHVLLEVARARIVRLQPIDYHIHKALRVELYGIKIPAGAPFHPVIESEEREISFPDSSIKWSSPDTNSCPVTMYTVYYKAIVKSQNEDNFWYHINTSSGANELRDLPLDCDEEYEFKVSAWNEVGESQRSDPWRVKSILGYPVILNRTKEVKGSLVAVRWKTCSAFLFTIYHREILSEGKGHWNAANVSGNETSYDLHLLCQREYEVAVTAWNSTADTPLISLLNHNKLWRVRTLGDKPSAPIIQSEGVQLPGCDVNLKWNSPPDNGCPLTLYTVYYSEDQFTNKDKSWHQINVTVDKTSMDLRSLKCNTEYLFKVSAWNELGEGDVSNKRSIKTGLLTDYSIGRILSIAVPVGCGFLIIITMGILCVRKGKKKAMRGHAKGRLGIISKSDIVHLLLKEIPLERITIMEELGRGEFGKVHKAILKEMPKVEVFFKAKEERIDINEERMVAVKLLHERAGTEEKDQFHREISLMQRIGSHRNVLSMIGYWDRSEPIMLIMEYVPHGDLLQWLRKRRQQVNCKNGINDTIFEAMANSSDSTVSSNEVVSAVKTEDEDFHVDNDTAEEVSKVDVLTEVTDEQDFIITSDISINVEEQLFTELKRRGESLSESNTSQTDFPSGQGGGQILQSEQFDEQCCLDKILPTEKPITTPQENMGEQQETNNDGEQTVDFTVEDVLCFAWQIAEGMEYLAGKGFVHRDLAARNILLGENRAVKIADFGLLRHTYGDIYEVTKTKKLPTKWIAPESLESAVYTSKSDVWSFGILLWELCTMGGIPYPGITNREMYKLLKSGYRMEKPAICSDELYQLMLDCWKADPEERPSFKQLVTRMEEMMTRDSPYFDPNKDL</sequence>
<dbReference type="Pfam" id="PF22633">
    <property type="entry name" value="F5_F8_type_C_2"/>
    <property type="match status" value="2"/>
</dbReference>
<dbReference type="Pfam" id="PF00754">
    <property type="entry name" value="F5_F8_type_C"/>
    <property type="match status" value="2"/>
</dbReference>
<dbReference type="PROSITE" id="PS00109">
    <property type="entry name" value="PROTEIN_KINASE_TYR"/>
    <property type="match status" value="1"/>
</dbReference>
<dbReference type="GO" id="GO:0004714">
    <property type="term" value="F:transmembrane receptor protein tyrosine kinase activity"/>
    <property type="evidence" value="ECO:0007669"/>
    <property type="project" value="UniProtKB-EC"/>
</dbReference>
<dbReference type="EC" id="2.7.10.1" evidence="2"/>
<dbReference type="GO" id="GO:0007169">
    <property type="term" value="P:cell surface receptor protein tyrosine kinase signaling pathway"/>
    <property type="evidence" value="ECO:0007669"/>
    <property type="project" value="TreeGrafter"/>
</dbReference>
<dbReference type="Gene3D" id="3.30.200.20">
    <property type="entry name" value="Phosphorylase Kinase, domain 1"/>
    <property type="match status" value="1"/>
</dbReference>
<dbReference type="FunFam" id="1.10.510.10:FF:000462">
    <property type="entry name" value="Receptor tyrosine kinase"/>
    <property type="match status" value="1"/>
</dbReference>
<dbReference type="Pfam" id="PF07714">
    <property type="entry name" value="PK_Tyr_Ser-Thr"/>
    <property type="match status" value="1"/>
</dbReference>
<dbReference type="GO" id="GO:0046872">
    <property type="term" value="F:metal ion binding"/>
    <property type="evidence" value="ECO:0007669"/>
    <property type="project" value="UniProtKB-KW"/>
</dbReference>
<dbReference type="GO" id="GO:0005886">
    <property type="term" value="C:plasma membrane"/>
    <property type="evidence" value="ECO:0007669"/>
    <property type="project" value="TreeGrafter"/>
</dbReference>
<feature type="domain" description="Fibronectin type-III" evidence="18">
    <location>
        <begin position="814"/>
        <end position="914"/>
    </location>
</feature>
<feature type="domain" description="Fibronectin type-III" evidence="18">
    <location>
        <begin position="615"/>
        <end position="716"/>
    </location>
</feature>
<feature type="transmembrane region" description="Helical" evidence="15">
    <location>
        <begin position="922"/>
        <end position="944"/>
    </location>
</feature>
<name>A0AAU9VLG2_9CNID</name>
<evidence type="ECO:0000256" key="14">
    <source>
        <dbReference type="SAM" id="MobiDB-lite"/>
    </source>
</evidence>
<evidence type="ECO:0000256" key="9">
    <source>
        <dbReference type="ARBA" id="ARBA00022989"/>
    </source>
</evidence>
<dbReference type="SMART" id="SM00219">
    <property type="entry name" value="TyrKc"/>
    <property type="match status" value="1"/>
</dbReference>
<accession>A0AAU9VLG2</accession>
<dbReference type="GO" id="GO:0043235">
    <property type="term" value="C:receptor complex"/>
    <property type="evidence" value="ECO:0007669"/>
    <property type="project" value="TreeGrafter"/>
</dbReference>
<dbReference type="InterPro" id="IPR003961">
    <property type="entry name" value="FN3_dom"/>
</dbReference>
<keyword evidence="12" id="KW-0675">Receptor</keyword>
<dbReference type="Gene3D" id="2.60.40.10">
    <property type="entry name" value="Immunoglobulins"/>
    <property type="match status" value="2"/>
</dbReference>
<dbReference type="InterPro" id="IPR008266">
    <property type="entry name" value="Tyr_kinase_AS"/>
</dbReference>
<evidence type="ECO:0000256" key="13">
    <source>
        <dbReference type="ARBA" id="ARBA00023180"/>
    </source>
</evidence>
<evidence type="ECO:0000256" key="7">
    <source>
        <dbReference type="ARBA" id="ARBA00022777"/>
    </source>
</evidence>
<evidence type="ECO:0000313" key="20">
    <source>
        <dbReference type="Proteomes" id="UP001159428"/>
    </source>
</evidence>
<evidence type="ECO:0000256" key="6">
    <source>
        <dbReference type="ARBA" id="ARBA00022737"/>
    </source>
</evidence>
<feature type="domain" description="Protein kinase" evidence="16">
    <location>
        <begin position="981"/>
        <end position="1415"/>
    </location>
</feature>
<dbReference type="EMBL" id="CALNXJ010000002">
    <property type="protein sequence ID" value="CAH3033205.1"/>
    <property type="molecule type" value="Genomic_DNA"/>
</dbReference>
<dbReference type="CDD" id="cd00192">
    <property type="entry name" value="PTKc"/>
    <property type="match status" value="1"/>
</dbReference>
<dbReference type="SUPFAM" id="SSF56112">
    <property type="entry name" value="Protein kinase-like (PK-like)"/>
    <property type="match status" value="1"/>
</dbReference>
<dbReference type="Gene3D" id="2.60.120.260">
    <property type="entry name" value="Galactose-binding domain-like"/>
    <property type="match status" value="5"/>
</dbReference>
<evidence type="ECO:0000256" key="11">
    <source>
        <dbReference type="ARBA" id="ARBA00023157"/>
    </source>
</evidence>
<evidence type="ECO:0000259" key="18">
    <source>
        <dbReference type="PROSITE" id="PS50853"/>
    </source>
</evidence>
<dbReference type="SMART" id="SM00060">
    <property type="entry name" value="FN3"/>
    <property type="match status" value="2"/>
</dbReference>
<evidence type="ECO:0000313" key="19">
    <source>
        <dbReference type="EMBL" id="CAH3033205.1"/>
    </source>
</evidence>
<dbReference type="Gene3D" id="1.10.510.10">
    <property type="entry name" value="Transferase(Phosphotransferase) domain 1"/>
    <property type="match status" value="1"/>
</dbReference>
<feature type="domain" description="F5/8 type C" evidence="17">
    <location>
        <begin position="464"/>
        <end position="609"/>
    </location>
</feature>
<keyword evidence="7" id="KW-0418">Kinase</keyword>
<feature type="region of interest" description="Disordered" evidence="14">
    <location>
        <begin position="1221"/>
        <end position="1240"/>
    </location>
</feature>
<feature type="compositionally biased region" description="Polar residues" evidence="14">
    <location>
        <begin position="1222"/>
        <end position="1240"/>
    </location>
</feature>
<evidence type="ECO:0000256" key="8">
    <source>
        <dbReference type="ARBA" id="ARBA00022837"/>
    </source>
</evidence>
<evidence type="ECO:0000256" key="15">
    <source>
        <dbReference type="SAM" id="Phobius"/>
    </source>
</evidence>
<dbReference type="SUPFAM" id="SSF49265">
    <property type="entry name" value="Fibronectin type III"/>
    <property type="match status" value="2"/>
</dbReference>
<feature type="compositionally biased region" description="Polar residues" evidence="14">
    <location>
        <begin position="1182"/>
        <end position="1193"/>
    </location>
</feature>
<evidence type="ECO:0000256" key="2">
    <source>
        <dbReference type="ARBA" id="ARBA00011902"/>
    </source>
</evidence>
<keyword evidence="13" id="KW-0325">Glycoprotein</keyword>
<dbReference type="Pfam" id="PF00041">
    <property type="entry name" value="fn3"/>
    <property type="match status" value="1"/>
</dbReference>
<dbReference type="InterPro" id="IPR011009">
    <property type="entry name" value="Kinase-like_dom_sf"/>
</dbReference>
<dbReference type="InterPro" id="IPR001245">
    <property type="entry name" value="Ser-Thr/Tyr_kinase_cat_dom"/>
</dbReference>
<feature type="domain" description="F5/8 type C" evidence="17">
    <location>
        <begin position="1"/>
        <end position="46"/>
    </location>
</feature>
<evidence type="ECO:0000256" key="12">
    <source>
        <dbReference type="ARBA" id="ARBA00023170"/>
    </source>
</evidence>
<dbReference type="InterPro" id="IPR036116">
    <property type="entry name" value="FN3_sf"/>
</dbReference>
<dbReference type="GO" id="GO:0005524">
    <property type="term" value="F:ATP binding"/>
    <property type="evidence" value="ECO:0007669"/>
    <property type="project" value="InterPro"/>
</dbReference>
<reference evidence="19 20" key="1">
    <citation type="submission" date="2022-05" db="EMBL/GenBank/DDBJ databases">
        <authorList>
            <consortium name="Genoscope - CEA"/>
            <person name="William W."/>
        </authorList>
    </citation>
    <scope>NUCLEOTIDE SEQUENCE [LARGE SCALE GENOMIC DNA]</scope>
</reference>
<dbReference type="PROSITE" id="PS50853">
    <property type="entry name" value="FN3"/>
    <property type="match status" value="2"/>
</dbReference>
<dbReference type="CDD" id="cd00063">
    <property type="entry name" value="FN3"/>
    <property type="match status" value="2"/>
</dbReference>
<evidence type="ECO:0000256" key="1">
    <source>
        <dbReference type="ARBA" id="ARBA00004479"/>
    </source>
</evidence>
<dbReference type="PROSITE" id="PS50011">
    <property type="entry name" value="PROTEIN_KINASE_DOM"/>
    <property type="match status" value="1"/>
</dbReference>
<evidence type="ECO:0000259" key="16">
    <source>
        <dbReference type="PROSITE" id="PS50011"/>
    </source>
</evidence>
<dbReference type="CDD" id="cd00057">
    <property type="entry name" value="FA58C"/>
    <property type="match status" value="1"/>
</dbReference>
<evidence type="ECO:0000256" key="5">
    <source>
        <dbReference type="ARBA" id="ARBA00022723"/>
    </source>
</evidence>
<dbReference type="PROSITE" id="PS50022">
    <property type="entry name" value="FA58C_3"/>
    <property type="match status" value="3"/>
</dbReference>
<keyword evidence="4 15" id="KW-0812">Transmembrane</keyword>
<keyword evidence="3" id="KW-0808">Transferase</keyword>
<dbReference type="Proteomes" id="UP001159428">
    <property type="component" value="Unassembled WGS sequence"/>
</dbReference>
<dbReference type="InterPro" id="IPR000719">
    <property type="entry name" value="Prot_kinase_dom"/>
</dbReference>